<dbReference type="EMBL" id="CP005385">
    <property type="protein sequence ID" value="AGK03734.1"/>
    <property type="molecule type" value="Genomic_DNA"/>
</dbReference>
<dbReference type="STRING" id="504728.K649_02150"/>
<gene>
    <name evidence="3" type="ordered locus">Mrub_0505</name>
    <name evidence="4" type="ORF">K649_02150</name>
</gene>
<feature type="chain" id="PRO_5044729694" evidence="2">
    <location>
        <begin position="24"/>
        <end position="272"/>
    </location>
</feature>
<keyword evidence="2" id="KW-0732">Signal</keyword>
<name>D3PMV5_MEIRD</name>
<dbReference type="Proteomes" id="UP000006655">
    <property type="component" value="Chromosome"/>
</dbReference>
<protein>
    <submittedName>
        <fullName evidence="4">Uncharacterized protein</fullName>
    </submittedName>
</protein>
<reference evidence="4 6" key="3">
    <citation type="submission" date="2013-04" db="EMBL/GenBank/DDBJ databases">
        <authorList>
            <person name="Chin J."/>
            <person name="Alexander D.H."/>
            <person name="Marks P."/>
            <person name="Korlach J."/>
            <person name="Clum A."/>
            <person name="Copeland A."/>
        </authorList>
    </citation>
    <scope>NUCLEOTIDE SEQUENCE [LARGE SCALE GENOMIC DNA]</scope>
    <source>
        <strain evidence="6">ATCC 35948 / DSM 1279 / VKM B-1258 / 21</strain>
        <strain evidence="4">DSM 1279</strain>
    </source>
</reference>
<dbReference type="eggNOG" id="ENOG5033BFT">
    <property type="taxonomic scope" value="Bacteria"/>
</dbReference>
<dbReference type="OrthoDB" id="30664at2"/>
<evidence type="ECO:0000313" key="6">
    <source>
        <dbReference type="Proteomes" id="UP000013026"/>
    </source>
</evidence>
<feature type="compositionally biased region" description="Low complexity" evidence="1">
    <location>
        <begin position="144"/>
        <end position="155"/>
    </location>
</feature>
<dbReference type="AlphaFoldDB" id="D3PMV5"/>
<proteinExistence type="predicted"/>
<dbReference type="RefSeq" id="WP_013012799.1">
    <property type="nucleotide sequence ID" value="NC_013946.1"/>
</dbReference>
<reference evidence="4" key="2">
    <citation type="submission" date="2013-04" db="EMBL/GenBank/DDBJ databases">
        <title>Non-Hybrid, Finished Microbial Genome Assemblies from Long-Read SMRT Sequencing Data.</title>
        <authorList>
            <person name="Klammer A."/>
            <person name="Drake J."/>
            <person name="Heiner C."/>
            <person name="Clum A."/>
            <person name="Copeland A."/>
            <person name="Huddleston J."/>
            <person name="Eichler E."/>
            <person name="Turner S.W."/>
        </authorList>
    </citation>
    <scope>NUCLEOTIDE SEQUENCE</scope>
    <source>
        <strain evidence="4">DSM 1279</strain>
    </source>
</reference>
<keyword evidence="5" id="KW-1185">Reference proteome</keyword>
<sequence length="272" mass="28845">MKVISYCKQLALVFMLLTPLAMGQSVLKTYYADDLTRVPGVIEVSPGFTTVLDFWDTVSTLASAKGELLRVESAGPRILVSATQKAGQTDLVVEVAGRTLLFTLKIGPGVGPRRYVIELSRRSSVSAPASAYVPPASPAPSSPAPQAAQPPQSAPLNPEAVRFTTTAQVPSDGKGTVTIFFTLENRGNRTLAADPGRLVITQGGNRLSYSLKREPLKTLVNPGEALSGLITLEGARAGEIGLEWGLVEIGSGRQFALKRSVMAGTRIELEGR</sequence>
<dbReference type="KEGG" id="mrb:Mrub_0505"/>
<evidence type="ECO:0000313" key="4">
    <source>
        <dbReference type="EMBL" id="AGK03734.1"/>
    </source>
</evidence>
<organism evidence="4 6">
    <name type="scientific">Meiothermus ruber (strain ATCC 35948 / DSM 1279 / VKM B-1258 / 21)</name>
    <name type="common">Thermus ruber</name>
    <dbReference type="NCBI Taxonomy" id="504728"/>
    <lineage>
        <taxon>Bacteria</taxon>
        <taxon>Thermotogati</taxon>
        <taxon>Deinococcota</taxon>
        <taxon>Deinococci</taxon>
        <taxon>Thermales</taxon>
        <taxon>Thermaceae</taxon>
        <taxon>Meiothermus</taxon>
    </lineage>
</organism>
<accession>D3PMV5</accession>
<dbReference type="KEGG" id="mre:K649_02150"/>
<evidence type="ECO:0000256" key="1">
    <source>
        <dbReference type="SAM" id="MobiDB-lite"/>
    </source>
</evidence>
<feature type="signal peptide" evidence="2">
    <location>
        <begin position="1"/>
        <end position="23"/>
    </location>
</feature>
<dbReference type="Proteomes" id="UP000013026">
    <property type="component" value="Chromosome"/>
</dbReference>
<feature type="region of interest" description="Disordered" evidence="1">
    <location>
        <begin position="128"/>
        <end position="157"/>
    </location>
</feature>
<evidence type="ECO:0000256" key="2">
    <source>
        <dbReference type="SAM" id="SignalP"/>
    </source>
</evidence>
<evidence type="ECO:0000313" key="3">
    <source>
        <dbReference type="EMBL" id="ADD27280.1"/>
    </source>
</evidence>
<dbReference type="PATRIC" id="fig|504728.9.peg.446"/>
<dbReference type="EMBL" id="CP001743">
    <property type="protein sequence ID" value="ADD27280.1"/>
    <property type="molecule type" value="Genomic_DNA"/>
</dbReference>
<evidence type="ECO:0000313" key="5">
    <source>
        <dbReference type="Proteomes" id="UP000006655"/>
    </source>
</evidence>
<reference evidence="3 5" key="1">
    <citation type="journal article" date="2010" name="Stand. Genomic Sci.">
        <title>Complete genome sequence of Meiothermus ruber type strain (21).</title>
        <authorList>
            <person name="Tindall B.J."/>
            <person name="Sikorski J."/>
            <person name="Lucas S."/>
            <person name="Goltsman E."/>
            <person name="Copeland A."/>
            <person name="Glavina Del Rio T."/>
            <person name="Nolan M."/>
            <person name="Tice H."/>
            <person name="Cheng J.F."/>
            <person name="Han C."/>
            <person name="Pitluck S."/>
            <person name="Liolios K."/>
            <person name="Ivanova N."/>
            <person name="Mavromatis K."/>
            <person name="Ovchinnikova G."/>
            <person name="Pati A."/>
            <person name="Fahnrich R."/>
            <person name="Goodwin L."/>
            <person name="Chen A."/>
            <person name="Palaniappan K."/>
            <person name="Land M."/>
            <person name="Hauser L."/>
            <person name="Chang Y.J."/>
            <person name="Jeffries C.D."/>
            <person name="Rohde M."/>
            <person name="Goker M."/>
            <person name="Woyke T."/>
            <person name="Bristow J."/>
            <person name="Eisen J.A."/>
            <person name="Markowitz V."/>
            <person name="Hugenholtz P."/>
            <person name="Kyrpides N.C."/>
            <person name="Klenk H.P."/>
            <person name="Lapidus A."/>
        </authorList>
    </citation>
    <scope>NUCLEOTIDE SEQUENCE [LARGE SCALE GENOMIC DNA]</scope>
    <source>
        <strain evidence="5">ATCC 35948 / DSM 1279 / VKM B-1258 / 21</strain>
        <strain evidence="3">DSM 1279</strain>
    </source>
</reference>